<evidence type="ECO:0000313" key="2">
    <source>
        <dbReference type="EMBL" id="MBZ2196402.1"/>
    </source>
</evidence>
<feature type="transmembrane region" description="Helical" evidence="1">
    <location>
        <begin position="288"/>
        <end position="310"/>
    </location>
</feature>
<sequence length="331" mass="35513">MDVDAFVAVNSPRWERLDALVKQRRLTGAESDELVNLYQSTATHLSQVRTSAPDPSLVSRLSGTLARARGHIAGAHEPALADLQRFVLISVPAAFYRVRWWTVAMMLLFIVVAVGNGIFTYNSPEALAAFGTPSQRQIYAEQLFEAYYSNNPAPDFAAQVWTNNAWIAARSIGLGITGYFPVQILVSNAAAIGSAAAVMAEFGLLDLFFALILPHGLMELTAIFIACGAGLKIFWTVVAPGRRTRTRALAEEGRALFTVAIGLVFVLAVSGLVEGFVTPSSLPTGVKITIGALVLAGYWAYTIILGRIAVRDGETGDVRAEHAEDTVAMAA</sequence>
<dbReference type="InterPro" id="IPR002798">
    <property type="entry name" value="SpoIIM-like"/>
</dbReference>
<evidence type="ECO:0000313" key="3">
    <source>
        <dbReference type="Proteomes" id="UP000826651"/>
    </source>
</evidence>
<accession>A0ABS7S7W9</accession>
<protein>
    <submittedName>
        <fullName evidence="2">Stage II sporulation protein M</fullName>
    </submittedName>
</protein>
<keyword evidence="1" id="KW-1133">Transmembrane helix</keyword>
<feature type="transmembrane region" description="Helical" evidence="1">
    <location>
        <begin position="189"/>
        <end position="211"/>
    </location>
</feature>
<dbReference type="PANTHER" id="PTHR35337:SF1">
    <property type="entry name" value="SLR1478 PROTEIN"/>
    <property type="match status" value="1"/>
</dbReference>
<feature type="transmembrane region" description="Helical" evidence="1">
    <location>
        <begin position="255"/>
        <end position="276"/>
    </location>
</feature>
<keyword evidence="1" id="KW-0472">Membrane</keyword>
<proteinExistence type="predicted"/>
<feature type="transmembrane region" description="Helical" evidence="1">
    <location>
        <begin position="217"/>
        <end position="235"/>
    </location>
</feature>
<dbReference type="EMBL" id="JAGSHT010000010">
    <property type="protein sequence ID" value="MBZ2196402.1"/>
    <property type="molecule type" value="Genomic_DNA"/>
</dbReference>
<dbReference type="Proteomes" id="UP000826651">
    <property type="component" value="Unassembled WGS sequence"/>
</dbReference>
<gene>
    <name evidence="2" type="ORF">KCQ71_09580</name>
</gene>
<keyword evidence="3" id="KW-1185">Reference proteome</keyword>
<organism evidence="2 3">
    <name type="scientific">Occultella gossypii</name>
    <dbReference type="NCBI Taxonomy" id="2800820"/>
    <lineage>
        <taxon>Bacteria</taxon>
        <taxon>Bacillati</taxon>
        <taxon>Actinomycetota</taxon>
        <taxon>Actinomycetes</taxon>
        <taxon>Micrococcales</taxon>
        <taxon>Ruaniaceae</taxon>
        <taxon>Occultella</taxon>
    </lineage>
</organism>
<dbReference type="PANTHER" id="PTHR35337">
    <property type="entry name" value="SLR1478 PROTEIN"/>
    <property type="match status" value="1"/>
</dbReference>
<dbReference type="RefSeq" id="WP_223405232.1">
    <property type="nucleotide sequence ID" value="NZ_JAGSHT010000010.1"/>
</dbReference>
<feature type="transmembrane region" description="Helical" evidence="1">
    <location>
        <begin position="165"/>
        <end position="182"/>
    </location>
</feature>
<name>A0ABS7S7W9_9MICO</name>
<feature type="transmembrane region" description="Helical" evidence="1">
    <location>
        <begin position="100"/>
        <end position="121"/>
    </location>
</feature>
<keyword evidence="1" id="KW-0812">Transmembrane</keyword>
<comment type="caution">
    <text evidence="2">The sequence shown here is derived from an EMBL/GenBank/DDBJ whole genome shotgun (WGS) entry which is preliminary data.</text>
</comment>
<evidence type="ECO:0000256" key="1">
    <source>
        <dbReference type="SAM" id="Phobius"/>
    </source>
</evidence>
<dbReference type="Pfam" id="PF01944">
    <property type="entry name" value="SpoIIM"/>
    <property type="match status" value="1"/>
</dbReference>
<reference evidence="2 3" key="1">
    <citation type="submission" date="2021-04" db="EMBL/GenBank/DDBJ databases">
        <title>Ruania sp. nov., isolated from sandy soil of mangrove forest.</title>
        <authorList>
            <person name="Ge X."/>
            <person name="Huang R."/>
            <person name="Liu W."/>
        </authorList>
    </citation>
    <scope>NUCLEOTIDE SEQUENCE [LARGE SCALE GENOMIC DNA]</scope>
    <source>
        <strain evidence="2 3">N2-46</strain>
    </source>
</reference>